<accession>A0ABN7SSE5</accession>
<dbReference type="Proteomes" id="UP001158576">
    <property type="component" value="Chromosome 1"/>
</dbReference>
<organism evidence="2 3">
    <name type="scientific">Oikopleura dioica</name>
    <name type="common">Tunicate</name>
    <dbReference type="NCBI Taxonomy" id="34765"/>
    <lineage>
        <taxon>Eukaryota</taxon>
        <taxon>Metazoa</taxon>
        <taxon>Chordata</taxon>
        <taxon>Tunicata</taxon>
        <taxon>Appendicularia</taxon>
        <taxon>Copelata</taxon>
        <taxon>Oikopleuridae</taxon>
        <taxon>Oikopleura</taxon>
    </lineage>
</organism>
<protein>
    <submittedName>
        <fullName evidence="2">Oidioi.mRNA.OKI2018_I69.chr1.g1513.t1.cds</fullName>
    </submittedName>
</protein>
<name>A0ABN7SSE5_OIKDI</name>
<evidence type="ECO:0000313" key="3">
    <source>
        <dbReference type="Proteomes" id="UP001158576"/>
    </source>
</evidence>
<gene>
    <name evidence="2" type="ORF">OKIOD_LOCUS10278</name>
</gene>
<feature type="transmembrane region" description="Helical" evidence="1">
    <location>
        <begin position="76"/>
        <end position="93"/>
    </location>
</feature>
<keyword evidence="1" id="KW-1133">Transmembrane helix</keyword>
<keyword evidence="1" id="KW-0472">Membrane</keyword>
<proteinExistence type="predicted"/>
<keyword evidence="3" id="KW-1185">Reference proteome</keyword>
<dbReference type="EMBL" id="OU015566">
    <property type="protein sequence ID" value="CAG5104759.1"/>
    <property type="molecule type" value="Genomic_DNA"/>
</dbReference>
<sequence length="148" mass="17637">MCKFFLINIQPLTELYRFRKSRLNYDLIVELEEKKANRTEEDLLPPSINPQTNALIEKMPVNDDQKNSLKQSVAHIGFRASTWATIFICWIVLKWNILTKEKRQELNKKDMQDYDDLVNFNVPIFSEMSIDKFIKNLKAFNFFGWKNL</sequence>
<evidence type="ECO:0000313" key="2">
    <source>
        <dbReference type="EMBL" id="CAG5104759.1"/>
    </source>
</evidence>
<reference evidence="2 3" key="1">
    <citation type="submission" date="2021-04" db="EMBL/GenBank/DDBJ databases">
        <authorList>
            <person name="Bliznina A."/>
        </authorList>
    </citation>
    <scope>NUCLEOTIDE SEQUENCE [LARGE SCALE GENOMIC DNA]</scope>
</reference>
<evidence type="ECO:0000256" key="1">
    <source>
        <dbReference type="SAM" id="Phobius"/>
    </source>
</evidence>
<keyword evidence="1" id="KW-0812">Transmembrane</keyword>